<dbReference type="PANTHER" id="PTHR33371:SF19">
    <property type="entry name" value="MCE-FAMILY PROTEIN MCE4A"/>
    <property type="match status" value="1"/>
</dbReference>
<accession>L7KN85</accession>
<dbReference type="GO" id="GO:0051701">
    <property type="term" value="P:biological process involved in interaction with host"/>
    <property type="evidence" value="ECO:0007669"/>
    <property type="project" value="TreeGrafter"/>
</dbReference>
<dbReference type="NCBIfam" id="TIGR00996">
    <property type="entry name" value="Mtu_fam_mce"/>
    <property type="match status" value="1"/>
</dbReference>
<dbReference type="Pfam" id="PF11887">
    <property type="entry name" value="Mce4_CUP1"/>
    <property type="match status" value="1"/>
</dbReference>
<dbReference type="GO" id="GO:0005576">
    <property type="term" value="C:extracellular region"/>
    <property type="evidence" value="ECO:0007669"/>
    <property type="project" value="TreeGrafter"/>
</dbReference>
<comment type="caution">
    <text evidence="4">The sequence shown here is derived from an EMBL/GenBank/DDBJ whole genome shotgun (WGS) entry which is preliminary data.</text>
</comment>
<dbReference type="RefSeq" id="WP_005175052.1">
    <property type="nucleotide sequence ID" value="NZ_BANR01000010.1"/>
</dbReference>
<keyword evidence="1" id="KW-1133">Transmembrane helix</keyword>
<dbReference type="eggNOG" id="COG1463">
    <property type="taxonomic scope" value="Bacteria"/>
</dbReference>
<dbReference type="InterPro" id="IPR003399">
    <property type="entry name" value="Mce/MlaD"/>
</dbReference>
<sequence>MGHFHELSRRTNVLLGVLLVVALVASVALSIALYRGALKSTTEITLVSDRSGLLLEKGSDVKLNGVVVGRVTDLNLTGNRSHITLAMDDDQVPNIPDNVTATIDPTTLLGRKFVTLVTPTDPSPRSLHDGEVLIANEVTTEVDDLLASLVRVLKQVDPQKVTTTTNNLSTALAGTGDRVGTLVDQLDDYLAEFNPLIGQLRSDLVSVSHVSERLADAAPDLLSTVNNLTTTSQTLTRNEKQFTAFVLSFTDFGQAGHDFFAKGGLPLERAAKSLRNPLGLLGEFSPILPCFLANLAQSNRYLERTVGGSDRPGLNITGTLLMGNPPYTYPDNLPKVGTPNTGASCREQSGPVHSHFAFDDGSDAYHATKGIDDLIGNPLATMLFGGES</sequence>
<evidence type="ECO:0000256" key="1">
    <source>
        <dbReference type="SAM" id="Phobius"/>
    </source>
</evidence>
<feature type="transmembrane region" description="Helical" evidence="1">
    <location>
        <begin position="12"/>
        <end position="34"/>
    </location>
</feature>
<evidence type="ECO:0000259" key="2">
    <source>
        <dbReference type="Pfam" id="PF02470"/>
    </source>
</evidence>
<gene>
    <name evidence="4" type="primary">mceA</name>
    <name evidence="4" type="ORF">GOACH_10_01310</name>
</gene>
<reference evidence="4 5" key="1">
    <citation type="submission" date="2012-12" db="EMBL/GenBank/DDBJ databases">
        <title>Whole genome shotgun sequence of Gordonia aichiensis NBRC 108223.</title>
        <authorList>
            <person name="Isaki-Nakamura S."/>
            <person name="Hosoyama A."/>
            <person name="Tsuchikane K."/>
            <person name="Ando Y."/>
            <person name="Baba S."/>
            <person name="Ohji S."/>
            <person name="Hamada M."/>
            <person name="Tamura T."/>
            <person name="Yamazoe A."/>
            <person name="Yamazaki S."/>
            <person name="Fujita N."/>
        </authorList>
    </citation>
    <scope>NUCLEOTIDE SEQUENCE [LARGE SCALE GENOMIC DNA]</scope>
    <source>
        <strain evidence="4 5">NBRC 108223</strain>
    </source>
</reference>
<keyword evidence="5" id="KW-1185">Reference proteome</keyword>
<dbReference type="Proteomes" id="UP000010988">
    <property type="component" value="Unassembled WGS sequence"/>
</dbReference>
<name>L7KN85_9ACTN</name>
<dbReference type="InterPro" id="IPR024516">
    <property type="entry name" value="Mce_C"/>
</dbReference>
<keyword evidence="1" id="KW-0812">Transmembrane</keyword>
<dbReference type="Pfam" id="PF02470">
    <property type="entry name" value="MlaD"/>
    <property type="match status" value="1"/>
</dbReference>
<dbReference type="InterPro" id="IPR052336">
    <property type="entry name" value="MlaD_Phospholipid_Transporter"/>
</dbReference>
<feature type="domain" description="Mce/MlaD" evidence="2">
    <location>
        <begin position="41"/>
        <end position="117"/>
    </location>
</feature>
<dbReference type="InterPro" id="IPR005693">
    <property type="entry name" value="Mce"/>
</dbReference>
<dbReference type="EMBL" id="BANR01000010">
    <property type="protein sequence ID" value="GAC49163.1"/>
    <property type="molecule type" value="Genomic_DNA"/>
</dbReference>
<evidence type="ECO:0000313" key="4">
    <source>
        <dbReference type="EMBL" id="GAC49163.1"/>
    </source>
</evidence>
<evidence type="ECO:0000313" key="5">
    <source>
        <dbReference type="Proteomes" id="UP000010988"/>
    </source>
</evidence>
<dbReference type="OrthoDB" id="3460188at2"/>
<dbReference type="AlphaFoldDB" id="L7KN85"/>
<proteinExistence type="predicted"/>
<dbReference type="PANTHER" id="PTHR33371">
    <property type="entry name" value="INTERMEMBRANE PHOSPHOLIPID TRANSPORT SYSTEM BINDING PROTEIN MLAD-RELATED"/>
    <property type="match status" value="1"/>
</dbReference>
<keyword evidence="1" id="KW-0472">Membrane</keyword>
<dbReference type="STRING" id="1220583.GOACH_10_01310"/>
<feature type="domain" description="Mammalian cell entry C-terminal" evidence="3">
    <location>
        <begin position="123"/>
        <end position="337"/>
    </location>
</feature>
<organism evidence="4 5">
    <name type="scientific">Gordonia aichiensis NBRC 108223</name>
    <dbReference type="NCBI Taxonomy" id="1220583"/>
    <lineage>
        <taxon>Bacteria</taxon>
        <taxon>Bacillati</taxon>
        <taxon>Actinomycetota</taxon>
        <taxon>Actinomycetes</taxon>
        <taxon>Mycobacteriales</taxon>
        <taxon>Gordoniaceae</taxon>
        <taxon>Gordonia</taxon>
    </lineage>
</organism>
<protein>
    <submittedName>
        <fullName evidence="4">Mce family protein</fullName>
    </submittedName>
</protein>
<evidence type="ECO:0000259" key="3">
    <source>
        <dbReference type="Pfam" id="PF11887"/>
    </source>
</evidence>